<comment type="caution">
    <text evidence="3">The sequence shown here is derived from an EMBL/GenBank/DDBJ whole genome shotgun (WGS) entry which is preliminary data.</text>
</comment>
<gene>
    <name evidence="3" type="ORF">VV01_20545</name>
</gene>
<feature type="domain" description="Transcription regulator PadR C-terminal" evidence="2">
    <location>
        <begin position="107"/>
        <end position="168"/>
    </location>
</feature>
<evidence type="ECO:0000259" key="2">
    <source>
        <dbReference type="Pfam" id="PF10400"/>
    </source>
</evidence>
<protein>
    <submittedName>
        <fullName evidence="3">PadR family transcriptional regulator</fullName>
    </submittedName>
</protein>
<dbReference type="InterPro" id="IPR036388">
    <property type="entry name" value="WH-like_DNA-bd_sf"/>
</dbReference>
<dbReference type="Gene3D" id="1.10.10.10">
    <property type="entry name" value="Winged helix-like DNA-binding domain superfamily/Winged helix DNA-binding domain"/>
    <property type="match status" value="1"/>
</dbReference>
<dbReference type="EMBL" id="LAIR01000002">
    <property type="protein sequence ID" value="KNX38977.1"/>
    <property type="molecule type" value="Genomic_DNA"/>
</dbReference>
<dbReference type="SUPFAM" id="SSF46785">
    <property type="entry name" value="Winged helix' DNA-binding domain"/>
    <property type="match status" value="1"/>
</dbReference>
<dbReference type="Pfam" id="PF10400">
    <property type="entry name" value="Vir_act_alpha_C"/>
    <property type="match status" value="1"/>
</dbReference>
<dbReference type="RefSeq" id="WP_050671516.1">
    <property type="nucleotide sequence ID" value="NZ_LAIR01000002.1"/>
</dbReference>
<feature type="domain" description="Transcription regulator PadR N-terminal" evidence="1">
    <location>
        <begin position="7"/>
        <end position="80"/>
    </location>
</feature>
<accession>A0A0L6CMN6</accession>
<dbReference type="PANTHER" id="PTHR43252:SF6">
    <property type="entry name" value="NEGATIVE TRANSCRIPTION REGULATOR PADR"/>
    <property type="match status" value="1"/>
</dbReference>
<reference evidence="4" key="1">
    <citation type="submission" date="2015-03" db="EMBL/GenBank/DDBJ databases">
        <title>Luteipulveratus halotolerans sp. nov., a novel actinobacterium (Dermacoccaceae) from Sarawak, Malaysia.</title>
        <authorList>
            <person name="Juboi H."/>
            <person name="Basik A."/>
            <person name="Shamsul S.S."/>
            <person name="Arnold P."/>
            <person name="Schmitt E.K."/>
            <person name="Sanglier J.-J."/>
            <person name="Yeo T."/>
        </authorList>
    </citation>
    <scope>NUCLEOTIDE SEQUENCE [LARGE SCALE GENOMIC DNA]</scope>
    <source>
        <strain evidence="4">C296001</strain>
    </source>
</reference>
<sequence length="178" mass="19535">MSNAHVMLGLLSRGQQHGYDLKRAHDEQFPAAKPLAYGQVYATLQRLEKQGLVDPVTVERVDGPDRTVYALTDAGRAELHSWLESPEPPSPHVANPLAVKVTLTILAAGEAEASAYLQRQRAAHLNRMRHYTRAKTAPESSLPEVLAADYALAHLDADLRWIDAALQRVGALTKEITS</sequence>
<dbReference type="PATRIC" id="fig|1631356.3.peg.4130"/>
<dbReference type="STRING" id="1631356.VV01_20545"/>
<evidence type="ECO:0000259" key="1">
    <source>
        <dbReference type="Pfam" id="PF03551"/>
    </source>
</evidence>
<keyword evidence="4" id="KW-1185">Reference proteome</keyword>
<proteinExistence type="predicted"/>
<evidence type="ECO:0000313" key="3">
    <source>
        <dbReference type="EMBL" id="KNX38977.1"/>
    </source>
</evidence>
<name>A0A0L6CMN6_9MICO</name>
<dbReference type="PANTHER" id="PTHR43252">
    <property type="entry name" value="TRANSCRIPTIONAL REGULATOR YQJI"/>
    <property type="match status" value="1"/>
</dbReference>
<dbReference type="InterPro" id="IPR005149">
    <property type="entry name" value="Tscrpt_reg_PadR_N"/>
</dbReference>
<dbReference type="AlphaFoldDB" id="A0A0L6CMN6"/>
<dbReference type="Proteomes" id="UP000037397">
    <property type="component" value="Unassembled WGS sequence"/>
</dbReference>
<organism evidence="3 4">
    <name type="scientific">Luteipulveratus halotolerans</name>
    <dbReference type="NCBI Taxonomy" id="1631356"/>
    <lineage>
        <taxon>Bacteria</taxon>
        <taxon>Bacillati</taxon>
        <taxon>Actinomycetota</taxon>
        <taxon>Actinomycetes</taxon>
        <taxon>Micrococcales</taxon>
        <taxon>Dermacoccaceae</taxon>
        <taxon>Luteipulveratus</taxon>
    </lineage>
</organism>
<dbReference type="InterPro" id="IPR018309">
    <property type="entry name" value="Tscrpt_reg_PadR_C"/>
</dbReference>
<dbReference type="Pfam" id="PF03551">
    <property type="entry name" value="PadR"/>
    <property type="match status" value="1"/>
</dbReference>
<evidence type="ECO:0000313" key="4">
    <source>
        <dbReference type="Proteomes" id="UP000037397"/>
    </source>
</evidence>
<dbReference type="OrthoDB" id="8443918at2"/>
<dbReference type="InterPro" id="IPR036390">
    <property type="entry name" value="WH_DNA-bd_sf"/>
</dbReference>